<keyword evidence="11" id="KW-1185">Reference proteome</keyword>
<evidence type="ECO:0000313" key="10">
    <source>
        <dbReference type="EMBL" id="CAI8047570.1"/>
    </source>
</evidence>
<evidence type="ECO:0000256" key="3">
    <source>
        <dbReference type="ARBA" id="ARBA00022840"/>
    </source>
</evidence>
<dbReference type="GO" id="GO:0052855">
    <property type="term" value="F:ADP-dependent NAD(P)H-hydrate dehydratase activity"/>
    <property type="evidence" value="ECO:0007669"/>
    <property type="project" value="TreeGrafter"/>
</dbReference>
<dbReference type="PANTHER" id="PTHR12592:SF0">
    <property type="entry name" value="ATP-DEPENDENT (S)-NAD(P)H-HYDRATE DEHYDRATASE"/>
    <property type="match status" value="1"/>
</dbReference>
<dbReference type="Pfam" id="PF01256">
    <property type="entry name" value="Carb_kinase"/>
    <property type="match status" value="1"/>
</dbReference>
<proteinExistence type="predicted"/>
<evidence type="ECO:0000313" key="11">
    <source>
        <dbReference type="Proteomes" id="UP001174909"/>
    </source>
</evidence>
<keyword evidence="6" id="KW-0456">Lyase</keyword>
<protein>
    <recommendedName>
        <fullName evidence="1">ATP-dependent NAD(P)H-hydrate dehydratase</fullName>
        <ecNumber evidence="1">4.2.1.93</ecNumber>
    </recommendedName>
    <alternativeName>
        <fullName evidence="7">NAD(P)HX dehydratase</fullName>
    </alternativeName>
</protein>
<dbReference type="EMBL" id="CASHTH010003659">
    <property type="protein sequence ID" value="CAI8047570.1"/>
    <property type="molecule type" value="Genomic_DNA"/>
</dbReference>
<comment type="caution">
    <text evidence="10">The sequence shown here is derived from an EMBL/GenBank/DDBJ whole genome shotgun (WGS) entry which is preliminary data.</text>
</comment>
<dbReference type="Gene3D" id="3.40.1190.20">
    <property type="match status" value="1"/>
</dbReference>
<accession>A0AA35TFX3</accession>
<keyword evidence="4" id="KW-0521">NADP</keyword>
<dbReference type="NCBIfam" id="TIGR00196">
    <property type="entry name" value="yjeF_cterm"/>
    <property type="match status" value="1"/>
</dbReference>
<dbReference type="InterPro" id="IPR017953">
    <property type="entry name" value="Carbohydrate_kinase_pred_CS"/>
</dbReference>
<dbReference type="PANTHER" id="PTHR12592">
    <property type="entry name" value="ATP-DEPENDENT (S)-NAD(P)H-HYDRATE DEHYDRATASE FAMILY MEMBER"/>
    <property type="match status" value="1"/>
</dbReference>
<dbReference type="GO" id="GO:0005524">
    <property type="term" value="F:ATP binding"/>
    <property type="evidence" value="ECO:0007669"/>
    <property type="project" value="UniProtKB-KW"/>
</dbReference>
<comment type="catalytic activity">
    <reaction evidence="8">
        <text>(6S)-NADPHX + ATP = ADP + phosphate + NADPH + H(+)</text>
        <dbReference type="Rhea" id="RHEA:32231"/>
        <dbReference type="ChEBI" id="CHEBI:15378"/>
        <dbReference type="ChEBI" id="CHEBI:30616"/>
        <dbReference type="ChEBI" id="CHEBI:43474"/>
        <dbReference type="ChEBI" id="CHEBI:57783"/>
        <dbReference type="ChEBI" id="CHEBI:64076"/>
        <dbReference type="ChEBI" id="CHEBI:456216"/>
        <dbReference type="EC" id="4.2.1.93"/>
    </reaction>
</comment>
<evidence type="ECO:0000256" key="2">
    <source>
        <dbReference type="ARBA" id="ARBA00022741"/>
    </source>
</evidence>
<evidence type="ECO:0000256" key="5">
    <source>
        <dbReference type="ARBA" id="ARBA00023027"/>
    </source>
</evidence>
<dbReference type="CDD" id="cd01171">
    <property type="entry name" value="YXKO-related"/>
    <property type="match status" value="1"/>
</dbReference>
<name>A0AA35TFX3_GEOBA</name>
<dbReference type="PROSITE" id="PS51383">
    <property type="entry name" value="YJEF_C_3"/>
    <property type="match status" value="1"/>
</dbReference>
<organism evidence="10 11">
    <name type="scientific">Geodia barretti</name>
    <name type="common">Barrett's horny sponge</name>
    <dbReference type="NCBI Taxonomy" id="519541"/>
    <lineage>
        <taxon>Eukaryota</taxon>
        <taxon>Metazoa</taxon>
        <taxon>Porifera</taxon>
        <taxon>Demospongiae</taxon>
        <taxon>Heteroscleromorpha</taxon>
        <taxon>Tetractinellida</taxon>
        <taxon>Astrophorina</taxon>
        <taxon>Geodiidae</taxon>
        <taxon>Geodia</taxon>
    </lineage>
</organism>
<dbReference type="AlphaFoldDB" id="A0AA35TFX3"/>
<feature type="domain" description="YjeF C-terminal" evidence="9">
    <location>
        <begin position="1"/>
        <end position="246"/>
    </location>
</feature>
<dbReference type="PROSITE" id="PS01050">
    <property type="entry name" value="YJEF_C_2"/>
    <property type="match status" value="1"/>
</dbReference>
<gene>
    <name evidence="10" type="ORF">GBAR_LOCUS26296</name>
</gene>
<dbReference type="SUPFAM" id="SSF53613">
    <property type="entry name" value="Ribokinase-like"/>
    <property type="match status" value="1"/>
</dbReference>
<evidence type="ECO:0000259" key="9">
    <source>
        <dbReference type="PROSITE" id="PS51383"/>
    </source>
</evidence>
<reference evidence="10" key="1">
    <citation type="submission" date="2023-03" db="EMBL/GenBank/DDBJ databases">
        <authorList>
            <person name="Steffen K."/>
            <person name="Cardenas P."/>
        </authorList>
    </citation>
    <scope>NUCLEOTIDE SEQUENCE</scope>
</reference>
<dbReference type="GO" id="GO:0052856">
    <property type="term" value="F:NAD(P)HX epimerase activity"/>
    <property type="evidence" value="ECO:0007669"/>
    <property type="project" value="TreeGrafter"/>
</dbReference>
<sequence>MGAFLSLPVRTGMTGAAALASEAALRAGAGLVTLATPRHLNPILEGLLPEVMTLPLPETDAGSLAVSATSTILEFAEKTKSILAIGPGLSQHPETVALIHQLVRENQEQGLDLRIVADADGLNALAQSKETISLLDSEAVLTPHPGEMARLTNTAVPTLEKDRIGTAQQFASKYGVTLVFKGAPTVTSAPNGNLWVNSTGNPGMATGGMGDVLTGIIAGIDGTRYFKRKCGCAWGLSTWVSRRHRR</sequence>
<dbReference type="GO" id="GO:0110051">
    <property type="term" value="P:metabolite repair"/>
    <property type="evidence" value="ECO:0007669"/>
    <property type="project" value="TreeGrafter"/>
</dbReference>
<keyword evidence="5" id="KW-0520">NAD</keyword>
<evidence type="ECO:0000256" key="7">
    <source>
        <dbReference type="ARBA" id="ARBA00029804"/>
    </source>
</evidence>
<dbReference type="Proteomes" id="UP001174909">
    <property type="component" value="Unassembled WGS sequence"/>
</dbReference>
<keyword evidence="2" id="KW-0547">Nucleotide-binding</keyword>
<dbReference type="InterPro" id="IPR029056">
    <property type="entry name" value="Ribokinase-like"/>
</dbReference>
<evidence type="ECO:0000256" key="1">
    <source>
        <dbReference type="ARBA" id="ARBA00013249"/>
    </source>
</evidence>
<keyword evidence="3" id="KW-0067">ATP-binding</keyword>
<dbReference type="InterPro" id="IPR000631">
    <property type="entry name" value="CARKD"/>
</dbReference>
<dbReference type="GO" id="GO:0047453">
    <property type="term" value="F:ATP-dependent NAD(P)H-hydrate dehydratase activity"/>
    <property type="evidence" value="ECO:0007669"/>
    <property type="project" value="UniProtKB-EC"/>
</dbReference>
<evidence type="ECO:0000256" key="4">
    <source>
        <dbReference type="ARBA" id="ARBA00022857"/>
    </source>
</evidence>
<evidence type="ECO:0000256" key="6">
    <source>
        <dbReference type="ARBA" id="ARBA00023239"/>
    </source>
</evidence>
<evidence type="ECO:0000256" key="8">
    <source>
        <dbReference type="ARBA" id="ARBA00047472"/>
    </source>
</evidence>
<dbReference type="EC" id="4.2.1.93" evidence="1"/>